<dbReference type="Proteomes" id="UP001497457">
    <property type="component" value="Chromosome 19rd"/>
</dbReference>
<keyword evidence="3" id="KW-1185">Reference proteome</keyword>
<dbReference type="Proteomes" id="UP001497457">
    <property type="component" value="Chromosome 20rd"/>
</dbReference>
<reference evidence="3" key="1">
    <citation type="submission" date="2024-06" db="EMBL/GenBank/DDBJ databases">
        <authorList>
            <person name="Ryan C."/>
        </authorList>
    </citation>
    <scope>NUCLEOTIDE SEQUENCE [LARGE SCALE GENOMIC DNA]</scope>
</reference>
<evidence type="ECO:0000313" key="3">
    <source>
        <dbReference type="Proteomes" id="UP001497457"/>
    </source>
</evidence>
<proteinExistence type="predicted"/>
<gene>
    <name evidence="1" type="ORF">URODEC1_LOCUS46149</name>
    <name evidence="2" type="ORF">URODEC1_LOCUS53448</name>
</gene>
<dbReference type="EMBL" id="OZ075129">
    <property type="protein sequence ID" value="CAL4963386.1"/>
    <property type="molecule type" value="Genomic_DNA"/>
</dbReference>
<name>A0ABC8ZR37_9POAL</name>
<evidence type="ECO:0000313" key="2">
    <source>
        <dbReference type="EMBL" id="CAL4976030.1"/>
    </source>
</evidence>
<evidence type="ECO:0000313" key="1">
    <source>
        <dbReference type="EMBL" id="CAL4963386.1"/>
    </source>
</evidence>
<protein>
    <submittedName>
        <fullName evidence="1">Uncharacterized protein</fullName>
    </submittedName>
</protein>
<dbReference type="AlphaFoldDB" id="A0ABC8ZR37"/>
<reference evidence="1 3" key="2">
    <citation type="submission" date="2024-10" db="EMBL/GenBank/DDBJ databases">
        <authorList>
            <person name="Ryan C."/>
        </authorList>
    </citation>
    <scope>NUCLEOTIDE SEQUENCE [LARGE SCALE GENOMIC DNA]</scope>
</reference>
<organism evidence="1 3">
    <name type="scientific">Urochloa decumbens</name>
    <dbReference type="NCBI Taxonomy" id="240449"/>
    <lineage>
        <taxon>Eukaryota</taxon>
        <taxon>Viridiplantae</taxon>
        <taxon>Streptophyta</taxon>
        <taxon>Embryophyta</taxon>
        <taxon>Tracheophyta</taxon>
        <taxon>Spermatophyta</taxon>
        <taxon>Magnoliopsida</taxon>
        <taxon>Liliopsida</taxon>
        <taxon>Poales</taxon>
        <taxon>Poaceae</taxon>
        <taxon>PACMAD clade</taxon>
        <taxon>Panicoideae</taxon>
        <taxon>Panicodae</taxon>
        <taxon>Paniceae</taxon>
        <taxon>Melinidinae</taxon>
        <taxon>Urochloa</taxon>
    </lineage>
</organism>
<dbReference type="EMBL" id="OZ075130">
    <property type="protein sequence ID" value="CAL4976030.1"/>
    <property type="molecule type" value="Genomic_DNA"/>
</dbReference>
<accession>A0ABC8ZR37</accession>
<sequence length="280" mass="29472">MSRFFRRAALAAAAAGGLTTAVVSWNLSSPLSWNLSSPLPLAASPASSPTTPAAAAATGHLALVRAHPGLGELGAMLTPASFLVDATQALLAGALRCTPFYPETLRQGRAYLAAQIGLSAESEGDAVSEEEAASHRIHMALLDARDGDLGGALDAVAHLAAERPSDTTARLYAAALSHVLGRHREGRRYLRDAAVTDLSRLEHKMPFVEGVLVSTVGSAPRAVAGSEELVLRTTLGLVELTMWSAFQHGDLRERLEALAWMAFLRGVVARKLDRDAPLEG</sequence>